<dbReference type="Gene3D" id="3.40.50.2000">
    <property type="entry name" value="Glycogen Phosphorylase B"/>
    <property type="match status" value="2"/>
</dbReference>
<keyword evidence="3" id="KW-0808">Transferase</keyword>
<comment type="caution">
    <text evidence="3">The sequence shown here is derived from an EMBL/GenBank/DDBJ whole genome shotgun (WGS) entry which is preliminary data.</text>
</comment>
<gene>
    <name evidence="3" type="ORF">DCE01_05465</name>
</gene>
<organism evidence="3 4">
    <name type="scientific">Thermodesulfobacterium commune</name>
    <dbReference type="NCBI Taxonomy" id="1741"/>
    <lineage>
        <taxon>Bacteria</taxon>
        <taxon>Pseudomonadati</taxon>
        <taxon>Thermodesulfobacteriota</taxon>
        <taxon>Thermodesulfobacteria</taxon>
        <taxon>Thermodesulfobacteriales</taxon>
        <taxon>Thermodesulfobacteriaceae</taxon>
        <taxon>Thermodesulfobacterium</taxon>
    </lineage>
</organism>
<evidence type="ECO:0000313" key="4">
    <source>
        <dbReference type="Proteomes" id="UP000257240"/>
    </source>
</evidence>
<reference evidence="3 4" key="1">
    <citation type="journal article" date="2018" name="Nat. Biotechnol.">
        <title>A standardized bacterial taxonomy based on genome phylogeny substantially revises the tree of life.</title>
        <authorList>
            <person name="Parks D.H."/>
            <person name="Chuvochina M."/>
            <person name="Waite D.W."/>
            <person name="Rinke C."/>
            <person name="Skarshewski A."/>
            <person name="Chaumeil P.A."/>
            <person name="Hugenholtz P."/>
        </authorList>
    </citation>
    <scope>NUCLEOTIDE SEQUENCE [LARGE SCALE GENOMIC DNA]</scope>
    <source>
        <strain evidence="3">UBA12529</strain>
    </source>
</reference>
<evidence type="ECO:0000313" key="3">
    <source>
        <dbReference type="EMBL" id="HAA84212.1"/>
    </source>
</evidence>
<dbReference type="InterPro" id="IPR028098">
    <property type="entry name" value="Glyco_trans_4-like_N"/>
</dbReference>
<sequence>HSPNPLAELLSLFVPKNKKVIVHWHSDIVKQKITYLFYKPIQQAFLKRADKIICTSPQYLETSKQLKNFKEKAVVVPLGLNIERLNTKDNDLKYENIKDKLNGKKVVLSIGRFVEYKGFEYLVESAKYFKENTILVIVGTGPLFGKIEEMIKRENLNDKVILTGKVKNINSFLSKCDVFCLPSISRNEAFGLVLVEALYFGKPLVTTNVEGSGMNFVNIDNFTGFVVEPRNPKALAEAINKILSDEDLYKILSQNAKKRFNEFKIEAIGDKIINLYKDILTYNYSTEGGIKSGRKSC</sequence>
<dbReference type="AlphaFoldDB" id="A0A3B8N4Y8"/>
<dbReference type="PANTHER" id="PTHR12526:SF627">
    <property type="entry name" value="D-RHAMNOSYLTRANSFERASE WBPZ"/>
    <property type="match status" value="1"/>
</dbReference>
<accession>A0A3B8N4Y8</accession>
<dbReference type="SUPFAM" id="SSF53756">
    <property type="entry name" value="UDP-Glycosyltransferase/glycogen phosphorylase"/>
    <property type="match status" value="1"/>
</dbReference>
<dbReference type="GO" id="GO:0016757">
    <property type="term" value="F:glycosyltransferase activity"/>
    <property type="evidence" value="ECO:0007669"/>
    <property type="project" value="UniProtKB-KW"/>
</dbReference>
<feature type="domain" description="Glycosyl transferase family 1" evidence="1">
    <location>
        <begin position="98"/>
        <end position="259"/>
    </location>
</feature>
<feature type="non-terminal residue" evidence="3">
    <location>
        <position position="1"/>
    </location>
</feature>
<feature type="domain" description="Glycosyltransferase subfamily 4-like N-terminal" evidence="2">
    <location>
        <begin position="3"/>
        <end position="84"/>
    </location>
</feature>
<dbReference type="PANTHER" id="PTHR12526">
    <property type="entry name" value="GLYCOSYLTRANSFERASE"/>
    <property type="match status" value="1"/>
</dbReference>
<evidence type="ECO:0000259" key="1">
    <source>
        <dbReference type="Pfam" id="PF00534"/>
    </source>
</evidence>
<dbReference type="Pfam" id="PF00534">
    <property type="entry name" value="Glycos_transf_1"/>
    <property type="match status" value="1"/>
</dbReference>
<protein>
    <submittedName>
        <fullName evidence="3">Mannosyltransferase</fullName>
    </submittedName>
</protein>
<keyword evidence="3" id="KW-0328">Glycosyltransferase</keyword>
<dbReference type="Pfam" id="PF13439">
    <property type="entry name" value="Glyco_transf_4"/>
    <property type="match status" value="1"/>
</dbReference>
<dbReference type="InterPro" id="IPR001296">
    <property type="entry name" value="Glyco_trans_1"/>
</dbReference>
<dbReference type="EMBL" id="DLVE01000069">
    <property type="protein sequence ID" value="HAA84212.1"/>
    <property type="molecule type" value="Genomic_DNA"/>
</dbReference>
<dbReference type="Proteomes" id="UP000257240">
    <property type="component" value="Unassembled WGS sequence"/>
</dbReference>
<evidence type="ECO:0000259" key="2">
    <source>
        <dbReference type="Pfam" id="PF13439"/>
    </source>
</evidence>
<name>A0A3B8N4Y8_9BACT</name>
<proteinExistence type="predicted"/>